<dbReference type="EnsemblBacteria" id="ACO77557">
    <property type="protein sequence ID" value="ACO77557"/>
    <property type="gene ID" value="Avin_13310"/>
</dbReference>
<organism evidence="1 2">
    <name type="scientific">Azotobacter vinelandii (strain DJ / ATCC BAA-1303)</name>
    <dbReference type="NCBI Taxonomy" id="322710"/>
    <lineage>
        <taxon>Bacteria</taxon>
        <taxon>Pseudomonadati</taxon>
        <taxon>Pseudomonadota</taxon>
        <taxon>Gammaproteobacteria</taxon>
        <taxon>Pseudomonadales</taxon>
        <taxon>Pseudomonadaceae</taxon>
        <taxon>Azotobacter</taxon>
    </lineage>
</organism>
<dbReference type="HOGENOM" id="CLU_3412338_0_0_6"/>
<proteinExistence type="predicted"/>
<evidence type="ECO:0000313" key="1">
    <source>
        <dbReference type="EMBL" id="ACO77557.1"/>
    </source>
</evidence>
<dbReference type="KEGG" id="avn:Avin_13310"/>
<evidence type="ECO:0000313" key="2">
    <source>
        <dbReference type="Proteomes" id="UP000002424"/>
    </source>
</evidence>
<gene>
    <name evidence="1" type="ordered locus">Avin_13310</name>
</gene>
<protein>
    <submittedName>
        <fullName evidence="1">Uncharacterized protein</fullName>
    </submittedName>
</protein>
<reference evidence="1 2" key="1">
    <citation type="journal article" date="2009" name="J. Bacteriol.">
        <title>Genome sequence of Azotobacter vinelandii, an obligate aerobe specialized to support diverse anaerobic metabolic processes.</title>
        <authorList>
            <person name="Setubal J.C."/>
            <person name="dos Santos P."/>
            <person name="Goldman B.S."/>
            <person name="Ertesvag H."/>
            <person name="Espin G."/>
            <person name="Rubio L.M."/>
            <person name="Valla S."/>
            <person name="Almeida N.F."/>
            <person name="Balasubramanian D."/>
            <person name="Cromes L."/>
            <person name="Curatti L."/>
            <person name="Du Z."/>
            <person name="Godsy E."/>
            <person name="Goodner B."/>
            <person name="Hellner-Burris K."/>
            <person name="Hernandez J.A."/>
            <person name="Houmiel K."/>
            <person name="Imperial J."/>
            <person name="Kennedy C."/>
            <person name="Larson T.J."/>
            <person name="Latreille P."/>
            <person name="Ligon L.S."/>
            <person name="Lu J."/>
            <person name="Maerk M."/>
            <person name="Miller N.M."/>
            <person name="Norton S."/>
            <person name="O'Carroll I.P."/>
            <person name="Paulsen I."/>
            <person name="Raulfs E.C."/>
            <person name="Roemer R."/>
            <person name="Rosser J."/>
            <person name="Segura D."/>
            <person name="Slater S."/>
            <person name="Stricklin S.L."/>
            <person name="Studholme D.J."/>
            <person name="Sun J."/>
            <person name="Viana C.J."/>
            <person name="Wallin E."/>
            <person name="Wang B."/>
            <person name="Wheeler C."/>
            <person name="Zhu H."/>
            <person name="Dean D.R."/>
            <person name="Dixon R."/>
            <person name="Wood D."/>
        </authorList>
    </citation>
    <scope>NUCLEOTIDE SEQUENCE [LARGE SCALE GENOMIC DNA]</scope>
    <source>
        <strain evidence="2">DJ / ATCC BAA-1303</strain>
    </source>
</reference>
<dbReference type="EMBL" id="CP001157">
    <property type="protein sequence ID" value="ACO77557.1"/>
    <property type="molecule type" value="Genomic_DNA"/>
</dbReference>
<name>C1DQA5_AZOVD</name>
<keyword evidence="2" id="KW-1185">Reference proteome</keyword>
<dbReference type="Proteomes" id="UP000002424">
    <property type="component" value="Chromosome"/>
</dbReference>
<accession>C1DQA5</accession>
<dbReference type="AlphaFoldDB" id="C1DQA5"/>
<sequence length="28" mass="3154">MIDIQQILVLLSFLLVIEEDSQLLAAKP</sequence>